<proteinExistence type="predicted"/>
<evidence type="ECO:0000259" key="7">
    <source>
        <dbReference type="PROSITE" id="PS50045"/>
    </source>
</evidence>
<keyword evidence="3" id="KW-0805">Transcription regulation</keyword>
<dbReference type="Pfam" id="PF02954">
    <property type="entry name" value="HTH_8"/>
    <property type="match status" value="1"/>
</dbReference>
<evidence type="ECO:0000256" key="5">
    <source>
        <dbReference type="ARBA" id="ARBA00023163"/>
    </source>
</evidence>
<gene>
    <name evidence="10" type="ORF">TRIP_B330024</name>
</gene>
<dbReference type="CDD" id="cd00130">
    <property type="entry name" value="PAS"/>
    <property type="match status" value="1"/>
</dbReference>
<evidence type="ECO:0000259" key="8">
    <source>
        <dbReference type="PROSITE" id="PS50112"/>
    </source>
</evidence>
<dbReference type="InterPro" id="IPR025943">
    <property type="entry name" value="Sigma_54_int_dom_ATP-bd_2"/>
</dbReference>
<dbReference type="Pfam" id="PF25601">
    <property type="entry name" value="AAA_lid_14"/>
    <property type="match status" value="1"/>
</dbReference>
<dbReference type="SUPFAM" id="SSF52540">
    <property type="entry name" value="P-loop containing nucleoside triphosphate hydrolases"/>
    <property type="match status" value="1"/>
</dbReference>
<dbReference type="Pfam" id="PF00989">
    <property type="entry name" value="PAS"/>
    <property type="match status" value="1"/>
</dbReference>
<dbReference type="PANTHER" id="PTHR32071:SF117">
    <property type="entry name" value="PTS-DEPENDENT DIHYDROXYACETONE KINASE OPERON REGULATORY PROTEIN-RELATED"/>
    <property type="match status" value="1"/>
</dbReference>
<dbReference type="PANTHER" id="PTHR32071">
    <property type="entry name" value="TRANSCRIPTIONAL REGULATORY PROTEIN"/>
    <property type="match status" value="1"/>
</dbReference>
<dbReference type="InterPro" id="IPR058031">
    <property type="entry name" value="AAA_lid_NorR"/>
</dbReference>
<dbReference type="GO" id="GO:0043565">
    <property type="term" value="F:sequence-specific DNA binding"/>
    <property type="evidence" value="ECO:0007669"/>
    <property type="project" value="InterPro"/>
</dbReference>
<organism evidence="10">
    <name type="scientific">Uncultured Desulfatiglans sp</name>
    <dbReference type="NCBI Taxonomy" id="1748965"/>
    <lineage>
        <taxon>Bacteria</taxon>
        <taxon>Pseudomonadati</taxon>
        <taxon>Thermodesulfobacteriota</taxon>
        <taxon>Desulfobacteria</taxon>
        <taxon>Desulfatiglandales</taxon>
        <taxon>Desulfatiglandaceae</taxon>
        <taxon>Desulfatiglans</taxon>
        <taxon>environmental samples</taxon>
    </lineage>
</organism>
<dbReference type="Gene3D" id="1.10.8.60">
    <property type="match status" value="1"/>
</dbReference>
<dbReference type="SUPFAM" id="SSF55785">
    <property type="entry name" value="PYP-like sensor domain (PAS domain)"/>
    <property type="match status" value="1"/>
</dbReference>
<dbReference type="InterPro" id="IPR002197">
    <property type="entry name" value="HTH_Fis"/>
</dbReference>
<dbReference type="InterPro" id="IPR002078">
    <property type="entry name" value="Sigma_54_int"/>
</dbReference>
<evidence type="ECO:0000256" key="2">
    <source>
        <dbReference type="ARBA" id="ARBA00022840"/>
    </source>
</evidence>
<evidence type="ECO:0000256" key="3">
    <source>
        <dbReference type="ARBA" id="ARBA00023015"/>
    </source>
</evidence>
<dbReference type="SUPFAM" id="SSF46689">
    <property type="entry name" value="Homeodomain-like"/>
    <property type="match status" value="1"/>
</dbReference>
<dbReference type="SMART" id="SM00091">
    <property type="entry name" value="PAS"/>
    <property type="match status" value="1"/>
</dbReference>
<dbReference type="FunFam" id="3.40.50.300:FF:000006">
    <property type="entry name" value="DNA-binding transcriptional regulator NtrC"/>
    <property type="match status" value="1"/>
</dbReference>
<evidence type="ECO:0000256" key="6">
    <source>
        <dbReference type="SAM" id="MobiDB-lite"/>
    </source>
</evidence>
<keyword evidence="4" id="KW-0238">DNA-binding</keyword>
<dbReference type="InterPro" id="IPR000700">
    <property type="entry name" value="PAS-assoc_C"/>
</dbReference>
<protein>
    <submittedName>
        <fullName evidence="10">Sigma54 specific transcriptional regulator, Fis family</fullName>
    </submittedName>
</protein>
<accession>A0A653A771</accession>
<dbReference type="PRINTS" id="PR01590">
    <property type="entry name" value="HTHFIS"/>
</dbReference>
<keyword evidence="2" id="KW-0067">ATP-binding</keyword>
<dbReference type="Gene3D" id="1.10.10.60">
    <property type="entry name" value="Homeodomain-like"/>
    <property type="match status" value="1"/>
</dbReference>
<evidence type="ECO:0000256" key="4">
    <source>
        <dbReference type="ARBA" id="ARBA00023125"/>
    </source>
</evidence>
<evidence type="ECO:0000259" key="9">
    <source>
        <dbReference type="PROSITE" id="PS50113"/>
    </source>
</evidence>
<feature type="region of interest" description="Disordered" evidence="6">
    <location>
        <begin position="449"/>
        <end position="476"/>
    </location>
</feature>
<dbReference type="SMART" id="SM00382">
    <property type="entry name" value="AAA"/>
    <property type="match status" value="1"/>
</dbReference>
<dbReference type="Pfam" id="PF00158">
    <property type="entry name" value="Sigma54_activat"/>
    <property type="match status" value="1"/>
</dbReference>
<dbReference type="GO" id="GO:0005524">
    <property type="term" value="F:ATP binding"/>
    <property type="evidence" value="ECO:0007669"/>
    <property type="project" value="UniProtKB-KW"/>
</dbReference>
<dbReference type="GO" id="GO:0006355">
    <property type="term" value="P:regulation of DNA-templated transcription"/>
    <property type="evidence" value="ECO:0007669"/>
    <property type="project" value="InterPro"/>
</dbReference>
<dbReference type="Gene3D" id="3.30.450.20">
    <property type="entry name" value="PAS domain"/>
    <property type="match status" value="1"/>
</dbReference>
<feature type="domain" description="PAC" evidence="9">
    <location>
        <begin position="143"/>
        <end position="197"/>
    </location>
</feature>
<dbReference type="InterPro" id="IPR000014">
    <property type="entry name" value="PAS"/>
</dbReference>
<dbReference type="PROSITE" id="PS50113">
    <property type="entry name" value="PAC"/>
    <property type="match status" value="1"/>
</dbReference>
<name>A0A653A771_UNCDX</name>
<dbReference type="InterPro" id="IPR027417">
    <property type="entry name" value="P-loop_NTPase"/>
</dbReference>
<dbReference type="NCBIfam" id="TIGR00229">
    <property type="entry name" value="sensory_box"/>
    <property type="match status" value="1"/>
</dbReference>
<keyword evidence="5" id="KW-0804">Transcription</keyword>
<dbReference type="InterPro" id="IPR013767">
    <property type="entry name" value="PAS_fold"/>
</dbReference>
<keyword evidence="1" id="KW-0547">Nucleotide-binding</keyword>
<dbReference type="InterPro" id="IPR009057">
    <property type="entry name" value="Homeodomain-like_sf"/>
</dbReference>
<sequence>MVFLAHLGVNLHVCLCGGSAFFSVGLCPCRCGAISVYFRCEPGISKQAAWAAPPKRRRIPMKDYPLETLITHQKNLERILDNLAEGIIAHDTSRRILFFNRAAEEITGYKREQVVGRDCHEAFGRPFCGERCAFAGETPRDMQDVEYPLHITHLRGGQRQLEMRVTPMRDDRQRFVGVIAAFRDVTDLVDLKLQLGEIESFAGIVGRDQKMIHVYRRIRDLAIVDYPVHISGETGTGKELVAAAIHHESRRGGGPFVPVNCAALPEGVLESELFGHVKGAFTGAVRSRKGRFELAAGGTLFLDEVADMPQSVQARLLRVLQEGRFERVGAEGSVAADVRIISATNQDLKACVETRRFREDLYYRIHVVPIHLPPLRERRGDIPLLVRHFLERTASDAGRQAVVSQEAMAAMMDYAWPGNVRELQSAIRFALVHAKGRLIHRRDLPLELRHTGSQAGPKRRPKKLTGEGVRSALERSGGNKAKAARLLGVGRATLYRFLAENDCVS</sequence>
<dbReference type="InterPro" id="IPR003593">
    <property type="entry name" value="AAA+_ATPase"/>
</dbReference>
<evidence type="ECO:0000256" key="1">
    <source>
        <dbReference type="ARBA" id="ARBA00022741"/>
    </source>
</evidence>
<feature type="domain" description="Sigma-54 factor interaction" evidence="7">
    <location>
        <begin position="204"/>
        <end position="432"/>
    </location>
</feature>
<dbReference type="CDD" id="cd00009">
    <property type="entry name" value="AAA"/>
    <property type="match status" value="1"/>
</dbReference>
<dbReference type="PROSITE" id="PS00676">
    <property type="entry name" value="SIGMA54_INTERACT_2"/>
    <property type="match status" value="1"/>
</dbReference>
<dbReference type="InterPro" id="IPR035965">
    <property type="entry name" value="PAS-like_dom_sf"/>
</dbReference>
<dbReference type="AlphaFoldDB" id="A0A653A771"/>
<dbReference type="PROSITE" id="PS50112">
    <property type="entry name" value="PAS"/>
    <property type="match status" value="1"/>
</dbReference>
<dbReference type="Gene3D" id="3.40.50.300">
    <property type="entry name" value="P-loop containing nucleotide triphosphate hydrolases"/>
    <property type="match status" value="1"/>
</dbReference>
<evidence type="ECO:0000313" key="10">
    <source>
        <dbReference type="EMBL" id="VBB43834.1"/>
    </source>
</evidence>
<dbReference type="PROSITE" id="PS50045">
    <property type="entry name" value="SIGMA54_INTERACT_4"/>
    <property type="match status" value="1"/>
</dbReference>
<feature type="domain" description="PAS" evidence="8">
    <location>
        <begin position="72"/>
        <end position="117"/>
    </location>
</feature>
<reference evidence="10" key="1">
    <citation type="submission" date="2018-07" db="EMBL/GenBank/DDBJ databases">
        <authorList>
            <consortium name="Genoscope - CEA"/>
            <person name="William W."/>
        </authorList>
    </citation>
    <scope>NUCLEOTIDE SEQUENCE</scope>
    <source>
        <strain evidence="10">IK1</strain>
    </source>
</reference>
<dbReference type="EMBL" id="UPXX01000027">
    <property type="protein sequence ID" value="VBB43834.1"/>
    <property type="molecule type" value="Genomic_DNA"/>
</dbReference>